<feature type="compositionally biased region" description="Low complexity" evidence="9">
    <location>
        <begin position="190"/>
        <end position="203"/>
    </location>
</feature>
<dbReference type="STRING" id="1392247.A0A3N4KVK1"/>
<accession>A0A3N4KVK1</accession>
<dbReference type="AlphaFoldDB" id="A0A3N4KVK1"/>
<dbReference type="Proteomes" id="UP000277580">
    <property type="component" value="Unassembled WGS sequence"/>
</dbReference>
<evidence type="ECO:0008006" key="12">
    <source>
        <dbReference type="Google" id="ProtNLM"/>
    </source>
</evidence>
<proteinExistence type="predicted"/>
<keyword evidence="4" id="KW-0653">Protein transport</keyword>
<dbReference type="GO" id="GO:0008139">
    <property type="term" value="F:nuclear localization sequence binding"/>
    <property type="evidence" value="ECO:0007669"/>
    <property type="project" value="InterPro"/>
</dbReference>
<evidence type="ECO:0000256" key="9">
    <source>
        <dbReference type="SAM" id="MobiDB-lite"/>
    </source>
</evidence>
<evidence type="ECO:0000256" key="6">
    <source>
        <dbReference type="ARBA" id="ARBA00023132"/>
    </source>
</evidence>
<dbReference type="InterPro" id="IPR025574">
    <property type="entry name" value="Nucleoporin_FG_rpt"/>
</dbReference>
<feature type="region of interest" description="Disordered" evidence="9">
    <location>
        <begin position="1"/>
        <end position="62"/>
    </location>
</feature>
<evidence type="ECO:0000256" key="3">
    <source>
        <dbReference type="ARBA" id="ARBA00022816"/>
    </source>
</evidence>
<dbReference type="InterPro" id="IPR024882">
    <property type="entry name" value="NUP58/p45/49"/>
</dbReference>
<evidence type="ECO:0000256" key="5">
    <source>
        <dbReference type="ARBA" id="ARBA00023010"/>
    </source>
</evidence>
<protein>
    <recommendedName>
        <fullName evidence="12">Nucleoporin Nup54 alpha-helical domain-containing protein</fullName>
    </recommendedName>
</protein>
<dbReference type="Pfam" id="PF21121">
    <property type="entry name" value="Nup49_C"/>
    <property type="match status" value="1"/>
</dbReference>
<keyword evidence="3" id="KW-0509">mRNA transport</keyword>
<evidence type="ECO:0000313" key="10">
    <source>
        <dbReference type="EMBL" id="RPB14576.1"/>
    </source>
</evidence>
<evidence type="ECO:0000256" key="4">
    <source>
        <dbReference type="ARBA" id="ARBA00022927"/>
    </source>
</evidence>
<reference evidence="10 11" key="1">
    <citation type="journal article" date="2018" name="Nat. Ecol. Evol.">
        <title>Pezizomycetes genomes reveal the molecular basis of ectomycorrhizal truffle lifestyle.</title>
        <authorList>
            <person name="Murat C."/>
            <person name="Payen T."/>
            <person name="Noel B."/>
            <person name="Kuo A."/>
            <person name="Morin E."/>
            <person name="Chen J."/>
            <person name="Kohler A."/>
            <person name="Krizsan K."/>
            <person name="Balestrini R."/>
            <person name="Da Silva C."/>
            <person name="Montanini B."/>
            <person name="Hainaut M."/>
            <person name="Levati E."/>
            <person name="Barry K.W."/>
            <person name="Belfiori B."/>
            <person name="Cichocki N."/>
            <person name="Clum A."/>
            <person name="Dockter R.B."/>
            <person name="Fauchery L."/>
            <person name="Guy J."/>
            <person name="Iotti M."/>
            <person name="Le Tacon F."/>
            <person name="Lindquist E.A."/>
            <person name="Lipzen A."/>
            <person name="Malagnac F."/>
            <person name="Mello A."/>
            <person name="Molinier V."/>
            <person name="Miyauchi S."/>
            <person name="Poulain J."/>
            <person name="Riccioni C."/>
            <person name="Rubini A."/>
            <person name="Sitrit Y."/>
            <person name="Splivallo R."/>
            <person name="Traeger S."/>
            <person name="Wang M."/>
            <person name="Zifcakova L."/>
            <person name="Wipf D."/>
            <person name="Zambonelli A."/>
            <person name="Paolocci F."/>
            <person name="Nowrousian M."/>
            <person name="Ottonello S."/>
            <person name="Baldrian P."/>
            <person name="Spatafora J.W."/>
            <person name="Henrissat B."/>
            <person name="Nagy L.G."/>
            <person name="Aury J.M."/>
            <person name="Wincker P."/>
            <person name="Grigoriev I.V."/>
            <person name="Bonfante P."/>
            <person name="Martin F.M."/>
        </authorList>
    </citation>
    <scope>NUCLEOTIDE SEQUENCE [LARGE SCALE GENOMIC DNA]</scope>
    <source>
        <strain evidence="10 11">CCBAS932</strain>
    </source>
</reference>
<evidence type="ECO:0000256" key="1">
    <source>
        <dbReference type="ARBA" id="ARBA00004567"/>
    </source>
</evidence>
<dbReference type="PANTHER" id="PTHR13437:SF2">
    <property type="entry name" value="NUCLEOPORIN P58_P45"/>
    <property type="match status" value="1"/>
</dbReference>
<feature type="coiled-coil region" evidence="8">
    <location>
        <begin position="226"/>
        <end position="253"/>
    </location>
</feature>
<keyword evidence="2" id="KW-0813">Transport</keyword>
<comment type="subcellular location">
    <subcellularLocation>
        <location evidence="1">Nucleus</location>
        <location evidence="1">Nuclear pore complex</location>
    </subcellularLocation>
</comment>
<sequence>MSLFGRINTSTPATPSFFGTANSQPQQTPSLFTSTSTPGGGLFGGASTSNPPATSSAPASGGFFGAAQQAPASSAGGLFSPAPATAPATGGGLFGGGATTSAPASGGLFGGTAPATTSAPAAGGGLFGGAAPAATTGGGLFGTPAQKPAGSLFSPAPATGGNTLNTGSVFGLGSSTAPKPNLFGGVPTAPQQQQQGQPGQQQQNTVPAATVDITRLTPTTRFGDCHESVQQELEQLEKHIQDQIRAAQALSALFPSHRATVDTIPSDTKVLAHKLATTKSFLSADQSALQAAQQHHVADNEAATLSIRCLDLFRLPPQQRTQYFQRSEQENEVTSNGPMIAYFNNHAGAMEKKFHIFLESVGEVEASLRSVEQQAAIGANGAGINGEDLTAVTGGVGGRQDARRLNRTLREFNDALKDVSARIVDVKDGLRELKAGRR</sequence>
<dbReference type="GO" id="GO:0051028">
    <property type="term" value="P:mRNA transport"/>
    <property type="evidence" value="ECO:0007669"/>
    <property type="project" value="UniProtKB-KW"/>
</dbReference>
<dbReference type="Pfam" id="PF13634">
    <property type="entry name" value="Nucleoporin_FG"/>
    <property type="match status" value="1"/>
</dbReference>
<feature type="region of interest" description="Disordered" evidence="9">
    <location>
        <begin position="139"/>
        <end position="158"/>
    </location>
</feature>
<feature type="region of interest" description="Disordered" evidence="9">
    <location>
        <begin position="164"/>
        <end position="206"/>
    </location>
</feature>
<gene>
    <name evidence="10" type="ORF">P167DRAFT_604020</name>
</gene>
<dbReference type="GO" id="GO:0005643">
    <property type="term" value="C:nuclear pore"/>
    <property type="evidence" value="ECO:0007669"/>
    <property type="project" value="UniProtKB-SubCell"/>
</dbReference>
<keyword evidence="7" id="KW-0539">Nucleus</keyword>
<keyword evidence="11" id="KW-1185">Reference proteome</keyword>
<feature type="compositionally biased region" description="Polar residues" evidence="9">
    <location>
        <begin position="164"/>
        <end position="178"/>
    </location>
</feature>
<feature type="compositionally biased region" description="Polar residues" evidence="9">
    <location>
        <begin position="7"/>
        <end position="37"/>
    </location>
</feature>
<organism evidence="10 11">
    <name type="scientific">Morchella conica CCBAS932</name>
    <dbReference type="NCBI Taxonomy" id="1392247"/>
    <lineage>
        <taxon>Eukaryota</taxon>
        <taxon>Fungi</taxon>
        <taxon>Dikarya</taxon>
        <taxon>Ascomycota</taxon>
        <taxon>Pezizomycotina</taxon>
        <taxon>Pezizomycetes</taxon>
        <taxon>Pezizales</taxon>
        <taxon>Morchellaceae</taxon>
        <taxon>Morchella</taxon>
    </lineage>
</organism>
<keyword evidence="6" id="KW-0906">Nuclear pore complex</keyword>
<dbReference type="EMBL" id="ML119117">
    <property type="protein sequence ID" value="RPB14576.1"/>
    <property type="molecule type" value="Genomic_DNA"/>
</dbReference>
<evidence type="ECO:0000256" key="8">
    <source>
        <dbReference type="SAM" id="Coils"/>
    </source>
</evidence>
<evidence type="ECO:0000313" key="11">
    <source>
        <dbReference type="Proteomes" id="UP000277580"/>
    </source>
</evidence>
<feature type="compositionally biased region" description="Low complexity" evidence="9">
    <location>
        <begin position="45"/>
        <end position="62"/>
    </location>
</feature>
<dbReference type="GO" id="GO:0015031">
    <property type="term" value="P:protein transport"/>
    <property type="evidence" value="ECO:0007669"/>
    <property type="project" value="UniProtKB-KW"/>
</dbReference>
<dbReference type="InParanoid" id="A0A3N4KVK1"/>
<name>A0A3N4KVK1_9PEZI</name>
<evidence type="ECO:0000256" key="2">
    <source>
        <dbReference type="ARBA" id="ARBA00022448"/>
    </source>
</evidence>
<dbReference type="GO" id="GO:0017056">
    <property type="term" value="F:structural constituent of nuclear pore"/>
    <property type="evidence" value="ECO:0007669"/>
    <property type="project" value="InterPro"/>
</dbReference>
<dbReference type="PANTHER" id="PTHR13437">
    <property type="entry name" value="NUCLEOPORIN P58/P45 NUCLEOPORIN-LIKE PROTEIN 1"/>
    <property type="match status" value="1"/>
</dbReference>
<keyword evidence="8" id="KW-0175">Coiled coil</keyword>
<dbReference type="OrthoDB" id="2538017at2759"/>
<evidence type="ECO:0000256" key="7">
    <source>
        <dbReference type="ARBA" id="ARBA00023242"/>
    </source>
</evidence>
<keyword evidence="5" id="KW-0811">Translocation</keyword>